<feature type="compositionally biased region" description="Low complexity" evidence="1">
    <location>
        <begin position="54"/>
        <end position="64"/>
    </location>
</feature>
<feature type="region of interest" description="Disordered" evidence="1">
    <location>
        <begin position="1"/>
        <end position="73"/>
    </location>
</feature>
<protein>
    <submittedName>
        <fullName evidence="3">Uncharacterized protein</fullName>
    </submittedName>
</protein>
<feature type="compositionally biased region" description="Acidic residues" evidence="1">
    <location>
        <begin position="622"/>
        <end position="632"/>
    </location>
</feature>
<keyword evidence="2" id="KW-0812">Transmembrane</keyword>
<feature type="compositionally biased region" description="Basic and acidic residues" evidence="1">
    <location>
        <begin position="449"/>
        <end position="466"/>
    </location>
</feature>
<feature type="region of interest" description="Disordered" evidence="1">
    <location>
        <begin position="606"/>
        <end position="632"/>
    </location>
</feature>
<evidence type="ECO:0000256" key="2">
    <source>
        <dbReference type="SAM" id="Phobius"/>
    </source>
</evidence>
<evidence type="ECO:0000313" key="4">
    <source>
        <dbReference type="Proteomes" id="UP000308199"/>
    </source>
</evidence>
<keyword evidence="2" id="KW-0472">Membrane</keyword>
<organism evidence="3 4">
    <name type="scientific">Phellinidium pouzarii</name>
    <dbReference type="NCBI Taxonomy" id="167371"/>
    <lineage>
        <taxon>Eukaryota</taxon>
        <taxon>Fungi</taxon>
        <taxon>Dikarya</taxon>
        <taxon>Basidiomycota</taxon>
        <taxon>Agaricomycotina</taxon>
        <taxon>Agaricomycetes</taxon>
        <taxon>Hymenochaetales</taxon>
        <taxon>Hymenochaetaceae</taxon>
        <taxon>Phellinidium</taxon>
    </lineage>
</organism>
<proteinExistence type="predicted"/>
<dbReference type="AlphaFoldDB" id="A0A4S4LB10"/>
<accession>A0A4S4LB10</accession>
<reference evidence="3 4" key="1">
    <citation type="submission" date="2019-02" db="EMBL/GenBank/DDBJ databases">
        <title>Genome sequencing of the rare red list fungi Phellinidium pouzarii.</title>
        <authorList>
            <person name="Buettner E."/>
            <person name="Kellner H."/>
        </authorList>
    </citation>
    <scope>NUCLEOTIDE SEQUENCE [LARGE SCALE GENOMIC DNA]</scope>
    <source>
        <strain evidence="3 4">DSM 108285</strain>
    </source>
</reference>
<evidence type="ECO:0000256" key="1">
    <source>
        <dbReference type="SAM" id="MobiDB-lite"/>
    </source>
</evidence>
<evidence type="ECO:0000313" key="3">
    <source>
        <dbReference type="EMBL" id="THH08864.1"/>
    </source>
</evidence>
<keyword evidence="2" id="KW-1133">Transmembrane helix</keyword>
<dbReference type="EMBL" id="SGPK01000084">
    <property type="protein sequence ID" value="THH08864.1"/>
    <property type="molecule type" value="Genomic_DNA"/>
</dbReference>
<comment type="caution">
    <text evidence="3">The sequence shown here is derived from an EMBL/GenBank/DDBJ whole genome shotgun (WGS) entry which is preliminary data.</text>
</comment>
<name>A0A4S4LB10_9AGAM</name>
<feature type="transmembrane region" description="Helical" evidence="2">
    <location>
        <begin position="185"/>
        <end position="209"/>
    </location>
</feature>
<keyword evidence="4" id="KW-1185">Reference proteome</keyword>
<feature type="compositionally biased region" description="Basic residues" evidence="1">
    <location>
        <begin position="10"/>
        <end position="19"/>
    </location>
</feature>
<dbReference type="OrthoDB" id="3263296at2759"/>
<feature type="region of interest" description="Disordered" evidence="1">
    <location>
        <begin position="438"/>
        <end position="471"/>
    </location>
</feature>
<dbReference type="Proteomes" id="UP000308199">
    <property type="component" value="Unassembled WGS sequence"/>
</dbReference>
<gene>
    <name evidence="3" type="ORF">EW145_g2427</name>
</gene>
<sequence>MSSPSDQLMKKARIQRHAKRDLANGLKVRQDNPLLPNPGGPATPTDTEPNARPTSTSLAAATSARNGSSYAEDDRDTVCYTGQVVVDYDVYLSYSNSEYHNNFKLEHKHKYEHEHEHEHEHKHELKLKYKHDFNFDFVHQRQLYNKAYVYNSSGHPTIHDPTTGFFGAAASATTSAASTSGVSTAGIVGISAAAIVGAAVLAGIVMFFLRRRNRREDDFSPIDFRRQSVMLQDDASSSLYHGNSGARGPRPPTMIERRNMAGFNAPMQPANAFQPGHPFETPNPFNDFAAPLPSPSFAPGQILPSRSPAPLGTYANVAPFDPSFQSPVGSPVTISSYGGAAFDAQGRLMRTPSNATVPVLSRGNSITHQHYLGSQPLPEDAEYADLNRASVTPFQAAQYAEISKRLNIPPPMPLQQVEESHEYEEYDRSDRQSLPISAADAKPSMDISTFHDSRTGGHGTGDDLKPSRPSSEFHSANMLTFSYDPSSRIASTPPTLPEIQMAQRSFSPVDYNFPVTPSPCDPSFDTSVHPAVQEPSPLGRASPKLNMPPLSPVLSSPQRAQFVSGIELHEHNGCETPVEIGFVAEHKNSPLASSTLEAGVSHVQAPAQNNTHTQEKKCPETVYDDDDAYGGF</sequence>